<dbReference type="Pfam" id="PF03938">
    <property type="entry name" value="OmpH"/>
    <property type="match status" value="1"/>
</dbReference>
<evidence type="ECO:0000313" key="7">
    <source>
        <dbReference type="Proteomes" id="UP000215539"/>
    </source>
</evidence>
<dbReference type="GO" id="GO:0051082">
    <property type="term" value="F:unfolded protein binding"/>
    <property type="evidence" value="ECO:0007669"/>
    <property type="project" value="InterPro"/>
</dbReference>
<keyword evidence="2 3" id="KW-0732">Signal</keyword>
<reference evidence="5 7" key="2">
    <citation type="submission" date="2017-06" db="EMBL/GenBank/DDBJ databases">
        <authorList>
            <consortium name="Pathogen Informatics"/>
        </authorList>
    </citation>
    <scope>NUCLEOTIDE SEQUENCE [LARGE SCALE GENOMIC DNA]</scope>
    <source>
        <strain evidence="5 7">NCTC12947</strain>
    </source>
</reference>
<dbReference type="Proteomes" id="UP000215539">
    <property type="component" value="Chromosome 1"/>
</dbReference>
<comment type="similarity">
    <text evidence="1">Belongs to the Skp family.</text>
</comment>
<dbReference type="RefSeq" id="WP_066427903.1">
    <property type="nucleotide sequence ID" value="NZ_CP014227.1"/>
</dbReference>
<dbReference type="PANTHER" id="PTHR35089">
    <property type="entry name" value="CHAPERONE PROTEIN SKP"/>
    <property type="match status" value="1"/>
</dbReference>
<dbReference type="AlphaFoldDB" id="A0AAX2H1V6"/>
<feature type="signal peptide" evidence="3">
    <location>
        <begin position="1"/>
        <end position="19"/>
    </location>
</feature>
<evidence type="ECO:0000256" key="3">
    <source>
        <dbReference type="SAM" id="SignalP"/>
    </source>
</evidence>
<dbReference type="GO" id="GO:0005829">
    <property type="term" value="C:cytosol"/>
    <property type="evidence" value="ECO:0007669"/>
    <property type="project" value="TreeGrafter"/>
</dbReference>
<gene>
    <name evidence="4" type="ORF">AXF12_01565</name>
    <name evidence="5" type="ORF">SAMEA44541418_01444</name>
</gene>
<keyword evidence="6" id="KW-1185">Reference proteome</keyword>
<proteinExistence type="inferred from homology"/>
<evidence type="ECO:0000313" key="6">
    <source>
        <dbReference type="Proteomes" id="UP000065822"/>
    </source>
</evidence>
<accession>A0AAX2H1V6</accession>
<dbReference type="GO" id="GO:0050821">
    <property type="term" value="P:protein stabilization"/>
    <property type="evidence" value="ECO:0007669"/>
    <property type="project" value="TreeGrafter"/>
</dbReference>
<dbReference type="SMART" id="SM00935">
    <property type="entry name" value="OmpH"/>
    <property type="match status" value="1"/>
</dbReference>
<evidence type="ECO:0000256" key="2">
    <source>
        <dbReference type="ARBA" id="ARBA00022729"/>
    </source>
</evidence>
<evidence type="ECO:0000313" key="5">
    <source>
        <dbReference type="EMBL" id="SNV11672.1"/>
    </source>
</evidence>
<dbReference type="InterPro" id="IPR024930">
    <property type="entry name" value="Skp_dom_sf"/>
</dbReference>
<dbReference type="EMBL" id="LT906449">
    <property type="protein sequence ID" value="SNV11672.1"/>
    <property type="molecule type" value="Genomic_DNA"/>
</dbReference>
<evidence type="ECO:0000256" key="1">
    <source>
        <dbReference type="ARBA" id="ARBA00009091"/>
    </source>
</evidence>
<reference evidence="4 6" key="1">
    <citation type="submission" date="2016-02" db="EMBL/GenBank/DDBJ databases">
        <authorList>
            <person name="Holder M.E."/>
            <person name="Ajami N.J."/>
            <person name="Petrosino J.F."/>
        </authorList>
    </citation>
    <scope>NUCLEOTIDE SEQUENCE [LARGE SCALE GENOMIC DNA]</scope>
    <source>
        <strain evidence="4 6">CCUG 32990</strain>
    </source>
</reference>
<dbReference type="InterPro" id="IPR005632">
    <property type="entry name" value="Chaperone_Skp"/>
</dbReference>
<sequence length="171" mass="20063">MKRIITLSIAALFTLTISAQEKIAFVDNKRLFDAWQEKKDLEAILKKQADAHQAKRDSISRAFQVEVRKFDEEVKTLSENIRSTKYNKLMEKQQILQQYLQNEEYQLTQMSNKKLAELTTKLKEAIRQYGKENNYTFILGANEGGSVLYGKDNKDITDELIRYLNQQYKKN</sequence>
<dbReference type="Proteomes" id="UP000065822">
    <property type="component" value="Chromosome"/>
</dbReference>
<name>A0AAX2H1V6_9FLAO</name>
<feature type="chain" id="PRO_5043713074" evidence="3">
    <location>
        <begin position="20"/>
        <end position="171"/>
    </location>
</feature>
<protein>
    <submittedName>
        <fullName evidence="5">Periplasmic chaperone</fullName>
    </submittedName>
</protein>
<dbReference type="KEGG" id="chg:AXF12_01565"/>
<evidence type="ECO:0000313" key="4">
    <source>
        <dbReference type="EMBL" id="AMD84336.1"/>
    </source>
</evidence>
<dbReference type="PANTHER" id="PTHR35089:SF1">
    <property type="entry name" value="CHAPERONE PROTEIN SKP"/>
    <property type="match status" value="1"/>
</dbReference>
<dbReference type="EMBL" id="CP014227">
    <property type="protein sequence ID" value="AMD84336.1"/>
    <property type="molecule type" value="Genomic_DNA"/>
</dbReference>
<dbReference type="SUPFAM" id="SSF111384">
    <property type="entry name" value="OmpH-like"/>
    <property type="match status" value="1"/>
</dbReference>
<organism evidence="5 7">
    <name type="scientific">Capnocytophaga haemolytica</name>
    <dbReference type="NCBI Taxonomy" id="45243"/>
    <lineage>
        <taxon>Bacteria</taxon>
        <taxon>Pseudomonadati</taxon>
        <taxon>Bacteroidota</taxon>
        <taxon>Flavobacteriia</taxon>
        <taxon>Flavobacteriales</taxon>
        <taxon>Flavobacteriaceae</taxon>
        <taxon>Capnocytophaga</taxon>
    </lineage>
</organism>
<dbReference type="Gene3D" id="3.30.910.20">
    <property type="entry name" value="Skp domain"/>
    <property type="match status" value="1"/>
</dbReference>